<proteinExistence type="predicted"/>
<evidence type="ECO:0000313" key="3">
    <source>
        <dbReference type="Proteomes" id="UP001163846"/>
    </source>
</evidence>
<protein>
    <recommendedName>
        <fullName evidence="4">PDZ domain-containing protein</fullName>
    </recommendedName>
</protein>
<feature type="signal peptide" evidence="1">
    <location>
        <begin position="1"/>
        <end position="21"/>
    </location>
</feature>
<evidence type="ECO:0008006" key="4">
    <source>
        <dbReference type="Google" id="ProtNLM"/>
    </source>
</evidence>
<sequence>MAFQYFLRLLPAILLFGRVYMAPAPYVPIAPKPASASGSVQPGMSISSSSTAPLDSREVLEIPVFFVAKRKGIPFKKVGLQIGGSEKGYYATKTTDGKISIISGESVAGNQAVSIGTLRQHPGKPALSSRWKEIEIHSENPGFASQLEFLERAEKVFSWEQLGVQKEFQKFLFGRVSYMSPRKSEGRD</sequence>
<comment type="caution">
    <text evidence="2">The sequence shown here is derived from an EMBL/GenBank/DDBJ whole genome shotgun (WGS) entry which is preliminary data.</text>
</comment>
<organism evidence="2 3">
    <name type="scientific">Lentinula raphanica</name>
    <dbReference type="NCBI Taxonomy" id="153919"/>
    <lineage>
        <taxon>Eukaryota</taxon>
        <taxon>Fungi</taxon>
        <taxon>Dikarya</taxon>
        <taxon>Basidiomycota</taxon>
        <taxon>Agaricomycotina</taxon>
        <taxon>Agaricomycetes</taxon>
        <taxon>Agaricomycetidae</taxon>
        <taxon>Agaricales</taxon>
        <taxon>Marasmiineae</taxon>
        <taxon>Omphalotaceae</taxon>
        <taxon>Lentinula</taxon>
    </lineage>
</organism>
<name>A0AA38UBJ8_9AGAR</name>
<dbReference type="AlphaFoldDB" id="A0AA38UBJ8"/>
<dbReference type="Proteomes" id="UP001163846">
    <property type="component" value="Unassembled WGS sequence"/>
</dbReference>
<dbReference type="EMBL" id="MU806381">
    <property type="protein sequence ID" value="KAJ3835755.1"/>
    <property type="molecule type" value="Genomic_DNA"/>
</dbReference>
<feature type="chain" id="PRO_5041456584" description="PDZ domain-containing protein" evidence="1">
    <location>
        <begin position="22"/>
        <end position="188"/>
    </location>
</feature>
<gene>
    <name evidence="2" type="ORF">F5878DRAFT_627088</name>
</gene>
<evidence type="ECO:0000313" key="2">
    <source>
        <dbReference type="EMBL" id="KAJ3835755.1"/>
    </source>
</evidence>
<keyword evidence="3" id="KW-1185">Reference proteome</keyword>
<evidence type="ECO:0000256" key="1">
    <source>
        <dbReference type="SAM" id="SignalP"/>
    </source>
</evidence>
<accession>A0AA38UBJ8</accession>
<keyword evidence="1" id="KW-0732">Signal</keyword>
<reference evidence="2" key="1">
    <citation type="submission" date="2022-08" db="EMBL/GenBank/DDBJ databases">
        <authorList>
            <consortium name="DOE Joint Genome Institute"/>
            <person name="Min B."/>
            <person name="Riley R."/>
            <person name="Sierra-Patev S."/>
            <person name="Naranjo-Ortiz M."/>
            <person name="Looney B."/>
            <person name="Konkel Z."/>
            <person name="Slot J.C."/>
            <person name="Sakamoto Y."/>
            <person name="Steenwyk J.L."/>
            <person name="Rokas A."/>
            <person name="Carro J."/>
            <person name="Camarero S."/>
            <person name="Ferreira P."/>
            <person name="Molpeceres G."/>
            <person name="Ruiz-Duenas F.J."/>
            <person name="Serrano A."/>
            <person name="Henrissat B."/>
            <person name="Drula E."/>
            <person name="Hughes K.W."/>
            <person name="Mata J.L."/>
            <person name="Ishikawa N.K."/>
            <person name="Vargas-Isla R."/>
            <person name="Ushijima S."/>
            <person name="Smith C.A."/>
            <person name="Ahrendt S."/>
            <person name="Andreopoulos W."/>
            <person name="He G."/>
            <person name="Labutti K."/>
            <person name="Lipzen A."/>
            <person name="Ng V."/>
            <person name="Sandor L."/>
            <person name="Barry K."/>
            <person name="Martinez A.T."/>
            <person name="Xiao Y."/>
            <person name="Gibbons J.G."/>
            <person name="Terashima K."/>
            <person name="Hibbett D.S."/>
            <person name="Grigoriev I.V."/>
        </authorList>
    </citation>
    <scope>NUCLEOTIDE SEQUENCE</scope>
    <source>
        <strain evidence="2">TFB9207</strain>
    </source>
</reference>